<dbReference type="InterPro" id="IPR021109">
    <property type="entry name" value="Peptidase_aspartic_dom_sf"/>
</dbReference>
<feature type="compositionally biased region" description="Polar residues" evidence="1">
    <location>
        <begin position="438"/>
        <end position="450"/>
    </location>
</feature>
<protein>
    <recommendedName>
        <fullName evidence="2">Retrotransposon gag domain-containing protein</fullName>
    </recommendedName>
</protein>
<gene>
    <name evidence="3" type="ORF">V6N12_019257</name>
</gene>
<name>A0ABR2C734_9ROSI</name>
<evidence type="ECO:0000313" key="4">
    <source>
        <dbReference type="Proteomes" id="UP001472677"/>
    </source>
</evidence>
<feature type="compositionally biased region" description="Acidic residues" evidence="1">
    <location>
        <begin position="471"/>
        <end position="488"/>
    </location>
</feature>
<accession>A0ABR2C734</accession>
<feature type="region of interest" description="Disordered" evidence="1">
    <location>
        <begin position="329"/>
        <end position="375"/>
    </location>
</feature>
<dbReference type="PANTHER" id="PTHR33067">
    <property type="entry name" value="RNA-DIRECTED DNA POLYMERASE-RELATED"/>
    <property type="match status" value="1"/>
</dbReference>
<sequence length="755" mass="85065">MNRVNQNADGQNGQPVDANAGAFEQPRAIRNHLTPILDDLNPGIVAPEIQAVHFELKPVMFNMLNSIRQFGGSPHEDARQHIRAFLEVCDSFRQQGVHEDVLKLKLFPYSLRDRARAWLSGVPAGSMESWADLCRSFLMRYNPPNMHTQLRNDIASFRQADDESMYECWDRYKGLLRKCTNHGFQDWTQVVMFYNGVNAPTRMMLDASTNGTLLDKSPEEAFDILDRVANNDYQFPTTRLVAGRRAPGRLDLDANDSVSAQLSAITNMLNNLQKPTDVRDAKALSCVHCEGNHHANDCPTMHESASYVGNYNRNANNPYSNTYNPGWRQHPNFSLGNQGGGNASNANRQQSMNAPPRFQTNMPWQSEAKGNASTSHNNSMEAMMQEFISSTKTLLHDHSTTIKKNQVGQIAQALQVRPQGSLPSDTEVTKRNGKEQCSALTLRSGTTINKNVEPRGDENTEASPVIRQEESEVQEEAREDEGREEETEEVRPPPPFPQRLKKHKEDNQFKRFVDMLDQLHIDVPFLEAIDQMPTYAKFLKDIITKKRKIERYETVATAEEYFLGDIPPKKNDPGSFIIPCSIGDNYVGKALCDLGSSVNLMPKSVFMKLGMGTARPTTVILQLVDRSHVRPEGKVEDLLVKVGKFVFPADFLILDCEADHKAPIILGRPFLATGRILIDCEKGGFTMRVGDQTMTINVYNTIRYMDNGEEYHSLQESIATATANDTELCYSSSIQIEDFLHLQEEDQEEVDDLPF</sequence>
<dbReference type="CDD" id="cd00303">
    <property type="entry name" value="retropepsin_like"/>
    <property type="match status" value="1"/>
</dbReference>
<keyword evidence="4" id="KW-1185">Reference proteome</keyword>
<comment type="caution">
    <text evidence="3">The sequence shown here is derived from an EMBL/GenBank/DDBJ whole genome shotgun (WGS) entry which is preliminary data.</text>
</comment>
<dbReference type="Proteomes" id="UP001472677">
    <property type="component" value="Unassembled WGS sequence"/>
</dbReference>
<feature type="region of interest" description="Disordered" evidence="1">
    <location>
        <begin position="416"/>
        <end position="501"/>
    </location>
</feature>
<evidence type="ECO:0000313" key="3">
    <source>
        <dbReference type="EMBL" id="KAK8515209.1"/>
    </source>
</evidence>
<dbReference type="EMBL" id="JBBPBM010000064">
    <property type="protein sequence ID" value="KAK8515209.1"/>
    <property type="molecule type" value="Genomic_DNA"/>
</dbReference>
<evidence type="ECO:0000256" key="1">
    <source>
        <dbReference type="SAM" id="MobiDB-lite"/>
    </source>
</evidence>
<dbReference type="Gene3D" id="2.40.70.10">
    <property type="entry name" value="Acid Proteases"/>
    <property type="match status" value="1"/>
</dbReference>
<dbReference type="Pfam" id="PF03732">
    <property type="entry name" value="Retrotrans_gag"/>
    <property type="match status" value="1"/>
</dbReference>
<dbReference type="InterPro" id="IPR005162">
    <property type="entry name" value="Retrotrans_gag_dom"/>
</dbReference>
<reference evidence="3 4" key="1">
    <citation type="journal article" date="2024" name="G3 (Bethesda)">
        <title>Genome assembly of Hibiscus sabdariffa L. provides insights into metabolisms of medicinal natural products.</title>
        <authorList>
            <person name="Kim T."/>
        </authorList>
    </citation>
    <scope>NUCLEOTIDE SEQUENCE [LARGE SCALE GENOMIC DNA]</scope>
    <source>
        <strain evidence="3">TK-2024</strain>
        <tissue evidence="3">Old leaves</tissue>
    </source>
</reference>
<dbReference type="PANTHER" id="PTHR33067:SF32">
    <property type="entry name" value="ASPARTIC PEPTIDASE DDI1-TYPE DOMAIN-CONTAINING PROTEIN"/>
    <property type="match status" value="1"/>
</dbReference>
<organism evidence="3 4">
    <name type="scientific">Hibiscus sabdariffa</name>
    <name type="common">roselle</name>
    <dbReference type="NCBI Taxonomy" id="183260"/>
    <lineage>
        <taxon>Eukaryota</taxon>
        <taxon>Viridiplantae</taxon>
        <taxon>Streptophyta</taxon>
        <taxon>Embryophyta</taxon>
        <taxon>Tracheophyta</taxon>
        <taxon>Spermatophyta</taxon>
        <taxon>Magnoliopsida</taxon>
        <taxon>eudicotyledons</taxon>
        <taxon>Gunneridae</taxon>
        <taxon>Pentapetalae</taxon>
        <taxon>rosids</taxon>
        <taxon>malvids</taxon>
        <taxon>Malvales</taxon>
        <taxon>Malvaceae</taxon>
        <taxon>Malvoideae</taxon>
        <taxon>Hibiscus</taxon>
    </lineage>
</organism>
<evidence type="ECO:0000259" key="2">
    <source>
        <dbReference type="Pfam" id="PF03732"/>
    </source>
</evidence>
<proteinExistence type="predicted"/>
<feature type="domain" description="Retrotransposon gag" evidence="2">
    <location>
        <begin position="105"/>
        <end position="198"/>
    </location>
</feature>